<sequence length="50" mass="5423">MTQEPDIKRWTAKRKAELIKPGGNKGVSKANRCEVPSWPAAGWVGNACGK</sequence>
<organism evidence="1">
    <name type="scientific">marine sediment metagenome</name>
    <dbReference type="NCBI Taxonomy" id="412755"/>
    <lineage>
        <taxon>unclassified sequences</taxon>
        <taxon>metagenomes</taxon>
        <taxon>ecological metagenomes</taxon>
    </lineage>
</organism>
<name>A0A0F9Y3S9_9ZZZZ</name>
<reference evidence="1" key="1">
    <citation type="journal article" date="2015" name="Nature">
        <title>Complex archaea that bridge the gap between prokaryotes and eukaryotes.</title>
        <authorList>
            <person name="Spang A."/>
            <person name="Saw J.H."/>
            <person name="Jorgensen S.L."/>
            <person name="Zaremba-Niedzwiedzka K."/>
            <person name="Martijn J."/>
            <person name="Lind A.E."/>
            <person name="van Eijk R."/>
            <person name="Schleper C."/>
            <person name="Guy L."/>
            <person name="Ettema T.J."/>
        </authorList>
    </citation>
    <scope>NUCLEOTIDE SEQUENCE</scope>
</reference>
<accession>A0A0F9Y3S9</accession>
<dbReference type="AlphaFoldDB" id="A0A0F9Y3S9"/>
<proteinExistence type="predicted"/>
<dbReference type="EMBL" id="LAZR01000015">
    <property type="protein sequence ID" value="KKO06492.1"/>
    <property type="molecule type" value="Genomic_DNA"/>
</dbReference>
<evidence type="ECO:0000313" key="1">
    <source>
        <dbReference type="EMBL" id="KKO06492.1"/>
    </source>
</evidence>
<comment type="caution">
    <text evidence="1">The sequence shown here is derived from an EMBL/GenBank/DDBJ whole genome shotgun (WGS) entry which is preliminary data.</text>
</comment>
<gene>
    <name evidence="1" type="ORF">LCGC14_0063000</name>
</gene>
<protein>
    <submittedName>
        <fullName evidence="1">Uncharacterized protein</fullName>
    </submittedName>
</protein>